<evidence type="ECO:0000256" key="3">
    <source>
        <dbReference type="ARBA" id="ARBA00022729"/>
    </source>
</evidence>
<dbReference type="Gene3D" id="1.10.1130.10">
    <property type="entry name" value="Flavocytochrome C3, Chain A"/>
    <property type="match status" value="1"/>
</dbReference>
<dbReference type="CDD" id="cd00146">
    <property type="entry name" value="PKD"/>
    <property type="match status" value="1"/>
</dbReference>
<organism evidence="6 7">
    <name type="scientific">Thalassotalea fonticola</name>
    <dbReference type="NCBI Taxonomy" id="3065649"/>
    <lineage>
        <taxon>Bacteria</taxon>
        <taxon>Pseudomonadati</taxon>
        <taxon>Pseudomonadota</taxon>
        <taxon>Gammaproteobacteria</taxon>
        <taxon>Alteromonadales</taxon>
        <taxon>Colwelliaceae</taxon>
        <taxon>Thalassotalea</taxon>
    </lineage>
</organism>
<dbReference type="Gene3D" id="1.10.760.10">
    <property type="entry name" value="Cytochrome c-like domain"/>
    <property type="match status" value="2"/>
</dbReference>
<sequence length="1138" mass="118073">MRSGNSSGLLSATLFHLENFYKLLLVISLLSLAGCDHDDDDDNDENPDTNITANAGVDQQVNSQVIVTLSGSGSTDTGTISSYAWTQTSGDTVSLLNSDNATASFTSPSNPIDNALTFELTVTDSESNFATDTVNITVQVDGGGGTTPPTAEAGTDKSAMYGDVVNLFGLGTDSDGNVVSYQWQQTSGTAVTLINPTFPTTKFTVPDIEPTDLVFELTVTDNDGLTATDTVTVSIEGEIVEPPVDGVLLFETNCGGCHTANGLGTPGGSDKTGRTAQQITDAIANVSAMNSLDFLTAEEIQAISEAITPETIDGAALFESDCGGCHTGNGLGSGSSGPDLTSYTFEQLTARQDMVGHLTDPEVQAIADALVPEIIDGAALFESDCGGCHTGNGLGSGSSGPDLTSYIFEQLTARQDMVGHLTDPEVQAIADALVPEIIDGAALFESDCGGCHTGNGLGSGSSGPDLTSYTFEQLTARQDMVGHLTDPEVQAIAGALVPEIIDGAQVFTDTCGGCHTANGLGSGSSDKTNRNVTQIMNASMTQGLSDLELQAVEEAITNQTQLFDDNCSSCHSRADKANRSSAEIANAIATIGSMMTASLEVLNERQLDVISTELIDGADLFTNTCGGCHTANGLGSGSSDKTNKNIEQIKGASMTQGLNDTQLQAIEEAITNQPQLFDDNCSSCHSRADKANRSSAEIANAIATIGSMMTASLEVLNERQLDVISTELIDGADLFTNTCGGCHTANGLGSGSSDKTNKNIEQIKGASMTQGLNDTQLQAIEEAITNQPQLFDDNCSSCHSRADKANRSSAEIANAIATIGSMMTASLEVLNERQLDVISTELIDGADLFTNTCGGCHTANGLGSGSSDKTNKNIEQIKGASMSQGLNDTQLQAIEEAITNQPQLFDDNCSGCHTRADKANRSAAEIANAIATIGSMMTASLEVLNERQLDVISTELIDGADLFTNTCGGCHTANGLGSGSSDKTNKNIEQIKGASMSQGLNDTQLQAIEEAITNQPQLFDDNCSGCHTRADKANRSAAEIANAIATIGSMMTASLEILNDRQHIVISNELIDGSSLFTNNCTGCHQGNGMGSTGSDKTDATAAEISGAIEGDFGGMGQFSDYTSAQVQAIADALLSTP</sequence>
<evidence type="ECO:0000256" key="4">
    <source>
        <dbReference type="ARBA" id="ARBA00023004"/>
    </source>
</evidence>
<keyword evidence="1" id="KW-0349">Heme</keyword>
<evidence type="ECO:0000313" key="7">
    <source>
        <dbReference type="Proteomes" id="UP001301442"/>
    </source>
</evidence>
<dbReference type="InterPro" id="IPR013783">
    <property type="entry name" value="Ig-like_fold"/>
</dbReference>
<dbReference type="PANTHER" id="PTHR35038:SF8">
    <property type="entry name" value="C-TYPE POLYHEME CYTOCHROME OMCC"/>
    <property type="match status" value="1"/>
</dbReference>
<dbReference type="Pfam" id="PF13442">
    <property type="entry name" value="Cytochrome_CBB3"/>
    <property type="match status" value="1"/>
</dbReference>
<dbReference type="RefSeq" id="WP_348395738.1">
    <property type="nucleotide sequence ID" value="NZ_CP136600.1"/>
</dbReference>
<keyword evidence="4" id="KW-0408">Iron</keyword>
<keyword evidence="3" id="KW-0732">Signal</keyword>
<dbReference type="PANTHER" id="PTHR35038">
    <property type="entry name" value="DISSIMILATORY SULFITE REDUCTASE SIRA"/>
    <property type="match status" value="1"/>
</dbReference>
<feature type="domain" description="Cytochrome c" evidence="5">
    <location>
        <begin position="1072"/>
        <end position="1132"/>
    </location>
</feature>
<dbReference type="InterPro" id="IPR009056">
    <property type="entry name" value="Cyt_c-like_dom"/>
</dbReference>
<gene>
    <name evidence="6" type="ORF">RI844_16390</name>
</gene>
<proteinExistence type="predicted"/>
<dbReference type="EMBL" id="CP136600">
    <property type="protein sequence ID" value="WOH36931.1"/>
    <property type="molecule type" value="Genomic_DNA"/>
</dbReference>
<evidence type="ECO:0000259" key="5">
    <source>
        <dbReference type="Pfam" id="PF13442"/>
    </source>
</evidence>
<dbReference type="SUPFAM" id="SSF48695">
    <property type="entry name" value="Multiheme cytochromes"/>
    <property type="match status" value="2"/>
</dbReference>
<reference evidence="6 7" key="1">
    <citation type="submission" date="2023-09" db="EMBL/GenBank/DDBJ databases">
        <authorList>
            <person name="Qi X."/>
        </authorList>
    </citation>
    <scope>NUCLEOTIDE SEQUENCE [LARGE SCALE GENOMIC DNA]</scope>
    <source>
        <strain evidence="6 7">S1-1</strain>
    </source>
</reference>
<name>A0ABZ0GM89_9GAMM</name>
<dbReference type="Proteomes" id="UP001301442">
    <property type="component" value="Chromosome"/>
</dbReference>
<evidence type="ECO:0000256" key="2">
    <source>
        <dbReference type="ARBA" id="ARBA00022723"/>
    </source>
</evidence>
<accession>A0ABZ0GM89</accession>
<evidence type="ECO:0000313" key="6">
    <source>
        <dbReference type="EMBL" id="WOH36931.1"/>
    </source>
</evidence>
<dbReference type="InterPro" id="IPR051829">
    <property type="entry name" value="Multiheme_Cytochr_ET"/>
</dbReference>
<evidence type="ECO:0000256" key="1">
    <source>
        <dbReference type="ARBA" id="ARBA00022617"/>
    </source>
</evidence>
<dbReference type="SUPFAM" id="SSF46626">
    <property type="entry name" value="Cytochrome c"/>
    <property type="match status" value="4"/>
</dbReference>
<keyword evidence="7" id="KW-1185">Reference proteome</keyword>
<keyword evidence="2" id="KW-0479">Metal-binding</keyword>
<dbReference type="InterPro" id="IPR036909">
    <property type="entry name" value="Cyt_c-like_dom_sf"/>
</dbReference>
<dbReference type="Gene3D" id="2.60.40.10">
    <property type="entry name" value="Immunoglobulins"/>
    <property type="match status" value="2"/>
</dbReference>
<dbReference type="SUPFAM" id="SSF49299">
    <property type="entry name" value="PKD domain"/>
    <property type="match status" value="1"/>
</dbReference>
<protein>
    <submittedName>
        <fullName evidence="6">C-type cytochrome</fullName>
    </submittedName>
</protein>
<dbReference type="InterPro" id="IPR035986">
    <property type="entry name" value="PKD_dom_sf"/>
</dbReference>
<dbReference type="InterPro" id="IPR036280">
    <property type="entry name" value="Multihaem_cyt_sf"/>
</dbReference>
<dbReference type="Pfam" id="PF22352">
    <property type="entry name" value="K319L-like_PKD"/>
    <property type="match status" value="2"/>
</dbReference>